<dbReference type="AlphaFoldDB" id="A0A7S7NU20"/>
<feature type="chain" id="PRO_5032395156" description="FlgD Ig-like domain-containing protein" evidence="1">
    <location>
        <begin position="22"/>
        <end position="282"/>
    </location>
</feature>
<evidence type="ECO:0008006" key="4">
    <source>
        <dbReference type="Google" id="ProtNLM"/>
    </source>
</evidence>
<proteinExistence type="predicted"/>
<keyword evidence="3" id="KW-1185">Reference proteome</keyword>
<protein>
    <recommendedName>
        <fullName evidence="4">FlgD Ig-like domain-containing protein</fullName>
    </recommendedName>
</protein>
<dbReference type="EMBL" id="CP063849">
    <property type="protein sequence ID" value="QOY89711.1"/>
    <property type="molecule type" value="Genomic_DNA"/>
</dbReference>
<dbReference type="KEGG" id="pfer:IRI77_07095"/>
<gene>
    <name evidence="2" type="ORF">IRI77_07095</name>
</gene>
<evidence type="ECO:0000256" key="1">
    <source>
        <dbReference type="SAM" id="SignalP"/>
    </source>
</evidence>
<evidence type="ECO:0000313" key="2">
    <source>
        <dbReference type="EMBL" id="QOY89711.1"/>
    </source>
</evidence>
<evidence type="ECO:0000313" key="3">
    <source>
        <dbReference type="Proteomes" id="UP000593892"/>
    </source>
</evidence>
<dbReference type="Proteomes" id="UP000593892">
    <property type="component" value="Chromosome"/>
</dbReference>
<reference evidence="2 3" key="1">
    <citation type="submission" date="2020-10" db="EMBL/GenBank/DDBJ databases">
        <title>Complete genome sequence of Paludibaculum fermentans P105T, a facultatively anaerobic acidobacterium capable of dissimilatory Fe(III) reduction.</title>
        <authorList>
            <person name="Dedysh S.N."/>
            <person name="Beletsky A.V."/>
            <person name="Kulichevskaya I.S."/>
            <person name="Mardanov A.V."/>
            <person name="Ravin N.V."/>
        </authorList>
    </citation>
    <scope>NUCLEOTIDE SEQUENCE [LARGE SCALE GENOMIC DNA]</scope>
    <source>
        <strain evidence="2 3">P105</strain>
    </source>
</reference>
<accession>A0A7S7NU20</accession>
<organism evidence="2 3">
    <name type="scientific">Paludibaculum fermentans</name>
    <dbReference type="NCBI Taxonomy" id="1473598"/>
    <lineage>
        <taxon>Bacteria</taxon>
        <taxon>Pseudomonadati</taxon>
        <taxon>Acidobacteriota</taxon>
        <taxon>Terriglobia</taxon>
        <taxon>Bryobacterales</taxon>
        <taxon>Bryobacteraceae</taxon>
        <taxon>Paludibaculum</taxon>
    </lineage>
</organism>
<dbReference type="RefSeq" id="WP_194451373.1">
    <property type="nucleotide sequence ID" value="NZ_CP063849.1"/>
</dbReference>
<feature type="signal peptide" evidence="1">
    <location>
        <begin position="1"/>
        <end position="21"/>
    </location>
</feature>
<keyword evidence="1" id="KW-0732">Signal</keyword>
<sequence>MKSWRCTNLLIALACAPALLAADWLPLQTGNQWIYRGSGTHAQAPLVLLVGEAREFAGHTYYQLEGLPEGTYWLRNDGDRVVQWKEDTSQDALRYDFSRGVGEAYATNLRGLAAIATVSKAQSSLSTPAGSFSDVVSLTYTYAPVREGDFTTRNVTGEAFASGVGVLLQEFSDRNGVSAKYELVYARLGSSTVLKGPENGIQLSLNEDKTWARLQVDAQPSSIKILRLYDETGSEVWSWTSAQKWFNVTGDPNVELPAMKPGQYVLTAEAGDARISLPFTVQ</sequence>
<name>A0A7S7NU20_PALFE</name>